<organism evidence="3 4">
    <name type="scientific">Chaetomium globosum (strain ATCC 6205 / CBS 148.51 / DSM 1962 / NBRC 6347 / NRRL 1970)</name>
    <name type="common">Soil fungus</name>
    <dbReference type="NCBI Taxonomy" id="306901"/>
    <lineage>
        <taxon>Eukaryota</taxon>
        <taxon>Fungi</taxon>
        <taxon>Dikarya</taxon>
        <taxon>Ascomycota</taxon>
        <taxon>Pezizomycotina</taxon>
        <taxon>Sordariomycetes</taxon>
        <taxon>Sordariomycetidae</taxon>
        <taxon>Sordariales</taxon>
        <taxon>Chaetomiaceae</taxon>
        <taxon>Chaetomium</taxon>
    </lineage>
</organism>
<dbReference type="EMBL" id="CH408030">
    <property type="protein sequence ID" value="EAQ90252.1"/>
    <property type="molecule type" value="Genomic_DNA"/>
</dbReference>
<dbReference type="AlphaFoldDB" id="Q2HC67"/>
<evidence type="ECO:0000259" key="2">
    <source>
        <dbReference type="PROSITE" id="PS50056"/>
    </source>
</evidence>
<dbReference type="HOGENOM" id="CLU_057546_1_4_1"/>
<dbReference type="RefSeq" id="XP_001228703.1">
    <property type="nucleotide sequence ID" value="XM_001228702.1"/>
</dbReference>
<name>Q2HC67_CHAGB</name>
<dbReference type="OrthoDB" id="449382at2759"/>
<dbReference type="GO" id="GO:0004721">
    <property type="term" value="F:phosphoprotein phosphatase activity"/>
    <property type="evidence" value="ECO:0007669"/>
    <property type="project" value="InterPro"/>
</dbReference>
<dbReference type="InterPro" id="IPR029021">
    <property type="entry name" value="Prot-tyrosine_phosphatase-like"/>
</dbReference>
<dbReference type="GeneID" id="4388828"/>
<keyword evidence="4" id="KW-1185">Reference proteome</keyword>
<evidence type="ECO:0000313" key="3">
    <source>
        <dbReference type="EMBL" id="EAQ90252.1"/>
    </source>
</evidence>
<feature type="region of interest" description="Disordered" evidence="1">
    <location>
        <begin position="1"/>
        <end position="30"/>
    </location>
</feature>
<evidence type="ECO:0000313" key="4">
    <source>
        <dbReference type="Proteomes" id="UP000001056"/>
    </source>
</evidence>
<dbReference type="Gene3D" id="3.90.190.10">
    <property type="entry name" value="Protein tyrosine phosphatase superfamily"/>
    <property type="match status" value="1"/>
</dbReference>
<dbReference type="InterPro" id="IPR026893">
    <property type="entry name" value="Tyr/Ser_Pase_IphP-type"/>
</dbReference>
<feature type="domain" description="Tyrosine specific protein phosphatases" evidence="2">
    <location>
        <begin position="149"/>
        <end position="256"/>
    </location>
</feature>
<proteinExistence type="predicted"/>
<dbReference type="VEuPathDB" id="FungiDB:CHGG_02187"/>
<dbReference type="PANTHER" id="PTHR31126">
    <property type="entry name" value="TYROSINE-PROTEIN PHOSPHATASE"/>
    <property type="match status" value="1"/>
</dbReference>
<dbReference type="eggNOG" id="ENOG502S0PE">
    <property type="taxonomic scope" value="Eukaryota"/>
</dbReference>
<sequence>MDKNSQAAHQEATAPQLTPPDAQSQAQTQGEIRHLPSPPFVQIDGLYNFRDCGGYPIADRPNKIVRRGILYRSAEPSTITTEGIWQLHKLNISRVFDLRSDGEIEESTKKGWGQIRVWDQAVRVPAAIFTDDYTYRAGRVHNLRNVSVEDFVDYYRAIIDSAISADNPFQPLRNILSHLATNRPSELEPILIHCSLGKDRTGVICALVLSLCGVEDSIIAREYALTALGIKDKVASVIAEIRPNGPGISEQGQRLFGARCWLRARHYA</sequence>
<evidence type="ECO:0000256" key="1">
    <source>
        <dbReference type="SAM" id="MobiDB-lite"/>
    </source>
</evidence>
<dbReference type="PANTHER" id="PTHR31126:SF1">
    <property type="entry name" value="TYROSINE SPECIFIC PROTEIN PHOSPHATASES DOMAIN-CONTAINING PROTEIN"/>
    <property type="match status" value="1"/>
</dbReference>
<gene>
    <name evidence="3" type="ORF">CHGG_02187</name>
</gene>
<dbReference type="PROSITE" id="PS50056">
    <property type="entry name" value="TYR_PHOSPHATASE_2"/>
    <property type="match status" value="1"/>
</dbReference>
<dbReference type="Pfam" id="PF13350">
    <property type="entry name" value="Y_phosphatase3"/>
    <property type="match status" value="1"/>
</dbReference>
<dbReference type="InterPro" id="IPR016130">
    <property type="entry name" value="Tyr_Pase_AS"/>
</dbReference>
<dbReference type="InterPro" id="IPR000387">
    <property type="entry name" value="Tyr_Pase_dom"/>
</dbReference>
<protein>
    <recommendedName>
        <fullName evidence="2">Tyrosine specific protein phosphatases domain-containing protein</fullName>
    </recommendedName>
</protein>
<reference evidence="4" key="1">
    <citation type="journal article" date="2015" name="Genome Announc.">
        <title>Draft genome sequence of the cellulolytic fungus Chaetomium globosum.</title>
        <authorList>
            <person name="Cuomo C.A."/>
            <person name="Untereiner W.A."/>
            <person name="Ma L.-J."/>
            <person name="Grabherr M."/>
            <person name="Birren B.W."/>
        </authorList>
    </citation>
    <scope>NUCLEOTIDE SEQUENCE [LARGE SCALE GENOMIC DNA]</scope>
    <source>
        <strain evidence="4">ATCC 6205 / CBS 148.51 / DSM 1962 / NBRC 6347 / NRRL 1970</strain>
    </source>
</reference>
<dbReference type="Proteomes" id="UP000001056">
    <property type="component" value="Unassembled WGS sequence"/>
</dbReference>
<dbReference type="SUPFAM" id="SSF52799">
    <property type="entry name" value="(Phosphotyrosine protein) phosphatases II"/>
    <property type="match status" value="1"/>
</dbReference>
<accession>Q2HC67</accession>
<dbReference type="InParanoid" id="Q2HC67"/>
<dbReference type="OMA" id="CGGYPIA"/>
<dbReference type="PROSITE" id="PS00383">
    <property type="entry name" value="TYR_PHOSPHATASE_1"/>
    <property type="match status" value="1"/>
</dbReference>
<dbReference type="STRING" id="306901.Q2HC67"/>